<sequence length="675" mass="69594">MPNFKRTGRLFGVAALAASTAISGPIAAYAQDAAAFRVAQADPTACDPTAVAPDPAACEPAPAGETAPAEAVPAEPVPVEEPAAEAPAEPAPVEEAPAEPAPVEEAPAEPAPVEEAPAEPAPVEEPAAEAPAEPAPAEPAPVEAAPAEPAPVEEPAAEAPAEPAPAEPAPAEAAPAEPAPVEEPAAEAPAEPAPAEPAPAEAAPAEPAPVEEPAAEAPAEPAPAEPAPVEPAPAAEAPAEPAPAEAAPAEPAPAEPAPVEPAPAAEAPAEPAPAAAEPAPAPAAAPVEDPKPVSAEIQEATVPAGQISASDAQVQQLSQPVEVPSITAEQGERISAPAEGSSQTTINDNSTTNNATVNNTTVNNTTVVGQPELPPGAEVVERVGDRDILSIVGAGVAGALVGGAAAYFIRGNDDDRIAVDAEERYYERLSGGRTRQTVVRPNGIQVVTITNRYGDVIQRSRVLPDGREVVLFYDPYQDGTERPDYYYDPAADLAPVVLTIPEDQYIVDVAEPDEELYYRTIVAPPVETVERIYSIDEVRRSERIRDKVRRIDLNTINFAFGSAAIEQSEVDDLQAVADAIARVIKENPAETFLVEGHTDAVGSEIANLALSDRRAEAVASALSQYFDVPPENLITQGYGEQNLKVKTQAANAENRRVTLRRITALVKPVATTAKR</sequence>
<dbReference type="PANTHER" id="PTHR30329:SF21">
    <property type="entry name" value="LIPOPROTEIN YIAD-RELATED"/>
    <property type="match status" value="1"/>
</dbReference>
<dbReference type="EMBL" id="LAZR01000229">
    <property type="protein sequence ID" value="KKN80522.1"/>
    <property type="molecule type" value="Genomic_DNA"/>
</dbReference>
<evidence type="ECO:0000313" key="3">
    <source>
        <dbReference type="EMBL" id="KKN80522.1"/>
    </source>
</evidence>
<feature type="compositionally biased region" description="Low complexity" evidence="1">
    <location>
        <begin position="349"/>
        <end position="359"/>
    </location>
</feature>
<dbReference type="PANTHER" id="PTHR30329">
    <property type="entry name" value="STATOR ELEMENT OF FLAGELLAR MOTOR COMPLEX"/>
    <property type="match status" value="1"/>
</dbReference>
<dbReference type="InterPro" id="IPR050330">
    <property type="entry name" value="Bact_OuterMem_StrucFunc"/>
</dbReference>
<reference evidence="3" key="1">
    <citation type="journal article" date="2015" name="Nature">
        <title>Complex archaea that bridge the gap between prokaryotes and eukaryotes.</title>
        <authorList>
            <person name="Spang A."/>
            <person name="Saw J.H."/>
            <person name="Jorgensen S.L."/>
            <person name="Zaremba-Niedzwiedzka K."/>
            <person name="Martijn J."/>
            <person name="Lind A.E."/>
            <person name="van Eijk R."/>
            <person name="Schleper C."/>
            <person name="Guy L."/>
            <person name="Ettema T.J."/>
        </authorList>
    </citation>
    <scope>NUCLEOTIDE SEQUENCE</scope>
</reference>
<gene>
    <name evidence="3" type="ORF">LCGC14_0328420</name>
</gene>
<evidence type="ECO:0000259" key="2">
    <source>
        <dbReference type="PROSITE" id="PS51123"/>
    </source>
</evidence>
<feature type="region of interest" description="Disordered" evidence="1">
    <location>
        <begin position="52"/>
        <end position="291"/>
    </location>
</feature>
<feature type="compositionally biased region" description="Pro residues" evidence="1">
    <location>
        <begin position="220"/>
        <end position="231"/>
    </location>
</feature>
<evidence type="ECO:0000256" key="1">
    <source>
        <dbReference type="SAM" id="MobiDB-lite"/>
    </source>
</evidence>
<dbReference type="Pfam" id="PF00691">
    <property type="entry name" value="OmpA"/>
    <property type="match status" value="1"/>
</dbReference>
<dbReference type="PROSITE" id="PS51123">
    <property type="entry name" value="OMPA_2"/>
    <property type="match status" value="1"/>
</dbReference>
<feature type="domain" description="OmpA-like" evidence="2">
    <location>
        <begin position="545"/>
        <end position="670"/>
    </location>
</feature>
<dbReference type="InterPro" id="IPR006665">
    <property type="entry name" value="OmpA-like"/>
</dbReference>
<feature type="region of interest" description="Disordered" evidence="1">
    <location>
        <begin position="333"/>
        <end position="359"/>
    </location>
</feature>
<name>A0A0F9TZR0_9ZZZZ</name>
<dbReference type="AlphaFoldDB" id="A0A0F9TZR0"/>
<comment type="caution">
    <text evidence="3">The sequence shown here is derived from an EMBL/GenBank/DDBJ whole genome shotgun (WGS) entry which is preliminary data.</text>
</comment>
<feature type="compositionally biased region" description="Pro residues" evidence="1">
    <location>
        <begin position="250"/>
        <end position="261"/>
    </location>
</feature>
<feature type="compositionally biased region" description="Low complexity" evidence="1">
    <location>
        <begin position="52"/>
        <end position="74"/>
    </location>
</feature>
<dbReference type="SUPFAM" id="SSF103088">
    <property type="entry name" value="OmpA-like"/>
    <property type="match status" value="1"/>
</dbReference>
<organism evidence="3">
    <name type="scientific">marine sediment metagenome</name>
    <dbReference type="NCBI Taxonomy" id="412755"/>
    <lineage>
        <taxon>unclassified sequences</taxon>
        <taxon>metagenomes</taxon>
        <taxon>ecological metagenomes</taxon>
    </lineage>
</organism>
<feature type="compositionally biased region" description="Low complexity" evidence="1">
    <location>
        <begin position="232"/>
        <end position="249"/>
    </location>
</feature>
<feature type="compositionally biased region" description="Low complexity" evidence="1">
    <location>
        <begin position="262"/>
        <end position="287"/>
    </location>
</feature>
<proteinExistence type="predicted"/>
<protein>
    <recommendedName>
        <fullName evidence="2">OmpA-like domain-containing protein</fullName>
    </recommendedName>
</protein>
<feature type="compositionally biased region" description="Low complexity" evidence="1">
    <location>
        <begin position="80"/>
        <end position="95"/>
    </location>
</feature>
<dbReference type="CDD" id="cd07185">
    <property type="entry name" value="OmpA_C-like"/>
    <property type="match status" value="1"/>
</dbReference>
<dbReference type="Gene3D" id="3.30.1330.60">
    <property type="entry name" value="OmpA-like domain"/>
    <property type="match status" value="1"/>
</dbReference>
<accession>A0A0F9TZR0</accession>
<dbReference type="InterPro" id="IPR036737">
    <property type="entry name" value="OmpA-like_sf"/>
</dbReference>